<organism evidence="2 4">
    <name type="scientific">Cytobacillus spartinae</name>
    <dbReference type="NCBI Taxonomy" id="3299023"/>
    <lineage>
        <taxon>Bacteria</taxon>
        <taxon>Bacillati</taxon>
        <taxon>Bacillota</taxon>
        <taxon>Bacilli</taxon>
        <taxon>Bacillales</taxon>
        <taxon>Bacillaceae</taxon>
        <taxon>Cytobacillus</taxon>
    </lineage>
</organism>
<proteinExistence type="predicted"/>
<accession>A0ABW6K9M9</accession>
<dbReference type="EMBL" id="JBIACK010000004">
    <property type="protein sequence ID" value="MFE8700911.1"/>
    <property type="molecule type" value="Genomic_DNA"/>
</dbReference>
<dbReference type="Pfam" id="PF04480">
    <property type="entry name" value="DUF559"/>
    <property type="match status" value="1"/>
</dbReference>
<keyword evidence="2" id="KW-0378">Hydrolase</keyword>
<evidence type="ECO:0000313" key="3">
    <source>
        <dbReference type="EMBL" id="MFE8701250.1"/>
    </source>
</evidence>
<dbReference type="Proteomes" id="UP001601059">
    <property type="component" value="Unassembled WGS sequence"/>
</dbReference>
<dbReference type="InterPro" id="IPR007569">
    <property type="entry name" value="DUF559"/>
</dbReference>
<evidence type="ECO:0000313" key="4">
    <source>
        <dbReference type="Proteomes" id="UP001601059"/>
    </source>
</evidence>
<gene>
    <name evidence="2" type="ORF">ACFYKX_09810</name>
    <name evidence="3" type="ORF">ACFYKX_11645</name>
</gene>
<feature type="domain" description="DUF559" evidence="1">
    <location>
        <begin position="71"/>
        <end position="133"/>
    </location>
</feature>
<keyword evidence="2" id="KW-0255">Endonuclease</keyword>
<sequence length="149" mass="17492">MKEAAIQGKPPVYPFPTHSKHWCDFVPEPSMSQRRLFQAIRRIVMYEYKGKGMIGPVLECPDERFYIDIALWCGGLKFAIEVDGPHHDNPIQQEWDERRNRYLQSNGWHVFRIPVQFLNWGSEQVARSILKVIMDQVTSHPQKQEKTPS</sequence>
<dbReference type="SUPFAM" id="SSF52980">
    <property type="entry name" value="Restriction endonuclease-like"/>
    <property type="match status" value="1"/>
</dbReference>
<keyword evidence="2" id="KW-0540">Nuclease</keyword>
<evidence type="ECO:0000313" key="2">
    <source>
        <dbReference type="EMBL" id="MFE8700911.1"/>
    </source>
</evidence>
<name>A0ABW6K9M9_9BACI</name>
<dbReference type="GO" id="GO:0004519">
    <property type="term" value="F:endonuclease activity"/>
    <property type="evidence" value="ECO:0007669"/>
    <property type="project" value="UniProtKB-KW"/>
</dbReference>
<comment type="caution">
    <text evidence="2">The sequence shown here is derived from an EMBL/GenBank/DDBJ whole genome shotgun (WGS) entry which is preliminary data.</text>
</comment>
<evidence type="ECO:0000259" key="1">
    <source>
        <dbReference type="Pfam" id="PF04480"/>
    </source>
</evidence>
<dbReference type="EMBL" id="JBIACK010000004">
    <property type="protein sequence ID" value="MFE8701250.1"/>
    <property type="molecule type" value="Genomic_DNA"/>
</dbReference>
<dbReference type="Gene3D" id="3.40.960.10">
    <property type="entry name" value="VSR Endonuclease"/>
    <property type="match status" value="1"/>
</dbReference>
<dbReference type="InterPro" id="IPR011335">
    <property type="entry name" value="Restrct_endonuc-II-like"/>
</dbReference>
<keyword evidence="4" id="KW-1185">Reference proteome</keyword>
<reference evidence="2 4" key="1">
    <citation type="submission" date="2024-08" db="EMBL/GenBank/DDBJ databases">
        <title>Two novel Cytobacillus novel species.</title>
        <authorList>
            <person name="Liu G."/>
        </authorList>
    </citation>
    <scope>NUCLEOTIDE SEQUENCE [LARGE SCALE GENOMIC DNA]</scope>
    <source>
        <strain evidence="2 4">FJAT-54145</strain>
    </source>
</reference>
<protein>
    <submittedName>
        <fullName evidence="2">Endonuclease domain-containing protein</fullName>
    </submittedName>
</protein>